<evidence type="ECO:0000313" key="2">
    <source>
        <dbReference type="EMBL" id="KAF2432243.1"/>
    </source>
</evidence>
<evidence type="ECO:0000313" key="3">
    <source>
        <dbReference type="Proteomes" id="UP000800235"/>
    </source>
</evidence>
<protein>
    <recommendedName>
        <fullName evidence="4">Fungal N-terminal domain-containing protein</fullName>
    </recommendedName>
</protein>
<dbReference type="EMBL" id="MU007027">
    <property type="protein sequence ID" value="KAF2432243.1"/>
    <property type="molecule type" value="Genomic_DNA"/>
</dbReference>
<gene>
    <name evidence="2" type="ORF">EJ08DRAFT_695695</name>
</gene>
<keyword evidence="3" id="KW-1185">Reference proteome</keyword>
<sequence length="544" mass="62648">MAEIVGVIGAGGTIANALLITAKELHNCIRTINDAPQQIVAIARETRIFSGHLDEFEFIANETREQFGEAEARRMRNTRLDITDQSERVLEGLERLLDKVHEFAHPSRWKQLLARFKLYMNQTPVKILMAVLSNARANITASNTALLCRMVLKTIKMLVKEKKEVPAELNRRIVHLQKQLDGQRETTRIEHEHLLDLLENSRSSEEGALVDGVKEMISEWKDMNRFTQKVARKTTSLTDSMTMVSEGSSSQRAMSLGTFSTQEDRLSPEPPRQPTVDGVTRRESQGPERNNWFHPIEDIIVGEQTIGMEPRSQRTELPQPPAATREVTRFISRETQFEDIFQNPAIDHVIEIYRGVCGSQQDPPPRPDTIQADHTSVQEEQIGEKERVIWDNGYEIQEFERERRTKPTRSPRSPSVASFADENSVHGREERRTSPTRSHRLPSVASFADENSVREREEVEWRTASSSTRSRSYGASTSSVEHELSEHKQSLRKPSREQISDEYRAKYYPTETIEERKLRLRRSIASSHKLDERRHRKRQNDSRK</sequence>
<feature type="compositionally biased region" description="Basic and acidic residues" evidence="1">
    <location>
        <begin position="423"/>
        <end position="433"/>
    </location>
</feature>
<feature type="compositionally biased region" description="Low complexity" evidence="1">
    <location>
        <begin position="462"/>
        <end position="479"/>
    </location>
</feature>
<reference evidence="2" key="1">
    <citation type="journal article" date="2020" name="Stud. Mycol.">
        <title>101 Dothideomycetes genomes: a test case for predicting lifestyles and emergence of pathogens.</title>
        <authorList>
            <person name="Haridas S."/>
            <person name="Albert R."/>
            <person name="Binder M."/>
            <person name="Bloem J."/>
            <person name="Labutti K."/>
            <person name="Salamov A."/>
            <person name="Andreopoulos B."/>
            <person name="Baker S."/>
            <person name="Barry K."/>
            <person name="Bills G."/>
            <person name="Bluhm B."/>
            <person name="Cannon C."/>
            <person name="Castanera R."/>
            <person name="Culley D."/>
            <person name="Daum C."/>
            <person name="Ezra D."/>
            <person name="Gonzalez J."/>
            <person name="Henrissat B."/>
            <person name="Kuo A."/>
            <person name="Liang C."/>
            <person name="Lipzen A."/>
            <person name="Lutzoni F."/>
            <person name="Magnuson J."/>
            <person name="Mondo S."/>
            <person name="Nolan M."/>
            <person name="Ohm R."/>
            <person name="Pangilinan J."/>
            <person name="Park H.-J."/>
            <person name="Ramirez L."/>
            <person name="Alfaro M."/>
            <person name="Sun H."/>
            <person name="Tritt A."/>
            <person name="Yoshinaga Y."/>
            <person name="Zwiers L.-H."/>
            <person name="Turgeon B."/>
            <person name="Goodwin S."/>
            <person name="Spatafora J."/>
            <person name="Crous P."/>
            <person name="Grigoriev I."/>
        </authorList>
    </citation>
    <scope>NUCLEOTIDE SEQUENCE</scope>
    <source>
        <strain evidence="2">CBS 130266</strain>
    </source>
</reference>
<proteinExistence type="predicted"/>
<feature type="region of interest" description="Disordered" evidence="1">
    <location>
        <begin position="239"/>
        <end position="290"/>
    </location>
</feature>
<feature type="region of interest" description="Disordered" evidence="1">
    <location>
        <begin position="399"/>
        <end position="544"/>
    </location>
</feature>
<comment type="caution">
    <text evidence="2">The sequence shown here is derived from an EMBL/GenBank/DDBJ whole genome shotgun (WGS) entry which is preliminary data.</text>
</comment>
<dbReference type="Proteomes" id="UP000800235">
    <property type="component" value="Unassembled WGS sequence"/>
</dbReference>
<organism evidence="2 3">
    <name type="scientific">Tothia fuscella</name>
    <dbReference type="NCBI Taxonomy" id="1048955"/>
    <lineage>
        <taxon>Eukaryota</taxon>
        <taxon>Fungi</taxon>
        <taxon>Dikarya</taxon>
        <taxon>Ascomycota</taxon>
        <taxon>Pezizomycotina</taxon>
        <taxon>Dothideomycetes</taxon>
        <taxon>Pleosporomycetidae</taxon>
        <taxon>Venturiales</taxon>
        <taxon>Cylindrosympodiaceae</taxon>
        <taxon>Tothia</taxon>
    </lineage>
</organism>
<dbReference type="AlphaFoldDB" id="A0A9P4NVT9"/>
<feature type="compositionally biased region" description="Basic and acidic residues" evidence="1">
    <location>
        <begin position="480"/>
        <end position="505"/>
    </location>
</feature>
<evidence type="ECO:0008006" key="4">
    <source>
        <dbReference type="Google" id="ProtNLM"/>
    </source>
</evidence>
<name>A0A9P4NVT9_9PEZI</name>
<feature type="compositionally biased region" description="Polar residues" evidence="1">
    <location>
        <begin position="239"/>
        <end position="261"/>
    </location>
</feature>
<feature type="compositionally biased region" description="Basic and acidic residues" evidence="1">
    <location>
        <begin position="528"/>
        <end position="544"/>
    </location>
</feature>
<feature type="compositionally biased region" description="Basic and acidic residues" evidence="1">
    <location>
        <begin position="451"/>
        <end position="461"/>
    </location>
</feature>
<feature type="region of interest" description="Disordered" evidence="1">
    <location>
        <begin position="359"/>
        <end position="381"/>
    </location>
</feature>
<evidence type="ECO:0000256" key="1">
    <source>
        <dbReference type="SAM" id="MobiDB-lite"/>
    </source>
</evidence>
<accession>A0A9P4NVT9</accession>